<dbReference type="OMA" id="PFHAVNM"/>
<dbReference type="SUPFAM" id="SSF56801">
    <property type="entry name" value="Acetyl-CoA synthetase-like"/>
    <property type="match status" value="1"/>
</dbReference>
<dbReference type="Pfam" id="PF13193">
    <property type="entry name" value="AMP-binding_C"/>
    <property type="match status" value="1"/>
</dbReference>
<dbReference type="PANTHER" id="PTHR24096:SF149">
    <property type="entry name" value="AMP-BINDING DOMAIN-CONTAINING PROTEIN-RELATED"/>
    <property type="match status" value="1"/>
</dbReference>
<dbReference type="Gene3D" id="3.40.50.12780">
    <property type="entry name" value="N-terminal domain of ligase-like"/>
    <property type="match status" value="1"/>
</dbReference>
<dbReference type="KEGG" id="sapo:SAPIO_CDS4877"/>
<dbReference type="InterPro" id="IPR025110">
    <property type="entry name" value="AMP-bd_C"/>
</dbReference>
<dbReference type="GO" id="GO:0016405">
    <property type="term" value="F:CoA-ligase activity"/>
    <property type="evidence" value="ECO:0007669"/>
    <property type="project" value="TreeGrafter"/>
</dbReference>
<sequence length="552" mass="60307">MASKLEIPDGDILSVFLAPNGVSEDQPIWIDGQDQKQQISKSLARKLIRCLIDGYLSTGLISSQAAKPSVIILYSENQVLLFPNILSIIGAGGTVATCPWEASVQELLYRVNSLQPAAVLCSQSSLGRVLEAAERSTKKFQIIIQDSITMDVWLQESHHSLISPHGRDWDVKWDETVANRPSVIVFSSGTTGYPKGVCISQRNLLANVFQMQLQWRDMLQDPSAPRIVAGVLDSAHVAGMLVNCFLTLGLGFCNYLVPGSNINLLLEIIVKEKVNYLMAVPPVYQRLTCHPQWNTADLSSVKHAVSAAAPATPELLRAVTAKLSTGAFCQQGWGMTELTCLATMPQPGVLGPWDSVGKPLAGNAIKIFNDMGVEVPEGEVGEIYVSGPTVTQGYYGQSNEQRKETFIGEWMRTGDLGKLDANGYLYITGRNKDLIKYNGAQVSPREVEEVVGSVEVVAEVAVVGTDLDDGNELPTAFITLSEVVPLNRQAEIKRKVIDYAAERLSPYKRLRGGVHIVDSLPKNPMGKVSYKDLRAQAKALRQKEMVSTRSKL</sequence>
<evidence type="ECO:0000313" key="5">
    <source>
        <dbReference type="EMBL" id="KEZ43203.1"/>
    </source>
</evidence>
<feature type="domain" description="AMP-binding enzyme C-terminal" evidence="4">
    <location>
        <begin position="446"/>
        <end position="527"/>
    </location>
</feature>
<comment type="similarity">
    <text evidence="1">Belongs to the ATP-dependent AMP-binding enzyme family.</text>
</comment>
<organism evidence="5 6">
    <name type="scientific">Pseudallescheria apiosperma</name>
    <name type="common">Scedosporium apiospermum</name>
    <dbReference type="NCBI Taxonomy" id="563466"/>
    <lineage>
        <taxon>Eukaryota</taxon>
        <taxon>Fungi</taxon>
        <taxon>Dikarya</taxon>
        <taxon>Ascomycota</taxon>
        <taxon>Pezizomycotina</taxon>
        <taxon>Sordariomycetes</taxon>
        <taxon>Hypocreomycetidae</taxon>
        <taxon>Microascales</taxon>
        <taxon>Microascaceae</taxon>
        <taxon>Scedosporium</taxon>
    </lineage>
</organism>
<dbReference type="HOGENOM" id="CLU_000022_59_2_1"/>
<evidence type="ECO:0000259" key="3">
    <source>
        <dbReference type="Pfam" id="PF00501"/>
    </source>
</evidence>
<dbReference type="AlphaFoldDB" id="A0A084G791"/>
<keyword evidence="2" id="KW-0436">Ligase</keyword>
<dbReference type="GO" id="GO:0019748">
    <property type="term" value="P:secondary metabolic process"/>
    <property type="evidence" value="ECO:0007669"/>
    <property type="project" value="TreeGrafter"/>
</dbReference>
<dbReference type="InterPro" id="IPR000873">
    <property type="entry name" value="AMP-dep_synth/lig_dom"/>
</dbReference>
<dbReference type="PANTHER" id="PTHR24096">
    <property type="entry name" value="LONG-CHAIN-FATTY-ACID--COA LIGASE"/>
    <property type="match status" value="1"/>
</dbReference>
<evidence type="ECO:0000256" key="2">
    <source>
        <dbReference type="ARBA" id="ARBA00022598"/>
    </source>
</evidence>
<accession>A0A084G791</accession>
<dbReference type="InterPro" id="IPR045851">
    <property type="entry name" value="AMP-bd_C_sf"/>
</dbReference>
<dbReference type="GeneID" id="27723949"/>
<dbReference type="OrthoDB" id="1898221at2759"/>
<feature type="domain" description="AMP-dependent synthetase/ligase" evidence="3">
    <location>
        <begin position="56"/>
        <end position="395"/>
    </location>
</feature>
<proteinExistence type="inferred from homology"/>
<dbReference type="InterPro" id="IPR020845">
    <property type="entry name" value="AMP-binding_CS"/>
</dbReference>
<dbReference type="PROSITE" id="PS00455">
    <property type="entry name" value="AMP_BINDING"/>
    <property type="match status" value="1"/>
</dbReference>
<comment type="caution">
    <text evidence="5">The sequence shown here is derived from an EMBL/GenBank/DDBJ whole genome shotgun (WGS) entry which is preliminary data.</text>
</comment>
<evidence type="ECO:0000256" key="1">
    <source>
        <dbReference type="ARBA" id="ARBA00006432"/>
    </source>
</evidence>
<dbReference type="InterPro" id="IPR042099">
    <property type="entry name" value="ANL_N_sf"/>
</dbReference>
<dbReference type="Proteomes" id="UP000028545">
    <property type="component" value="Unassembled WGS sequence"/>
</dbReference>
<dbReference type="Gene3D" id="3.30.300.30">
    <property type="match status" value="1"/>
</dbReference>
<evidence type="ECO:0000313" key="6">
    <source>
        <dbReference type="Proteomes" id="UP000028545"/>
    </source>
</evidence>
<keyword evidence="6" id="KW-1185">Reference proteome</keyword>
<dbReference type="VEuPathDB" id="FungiDB:SAPIO_CDS4877"/>
<evidence type="ECO:0000259" key="4">
    <source>
        <dbReference type="Pfam" id="PF13193"/>
    </source>
</evidence>
<name>A0A084G791_PSEDA</name>
<gene>
    <name evidence="5" type="ORF">SAPIO_CDS4877</name>
</gene>
<dbReference type="RefSeq" id="XP_016643002.1">
    <property type="nucleotide sequence ID" value="XM_016787327.1"/>
</dbReference>
<reference evidence="5 6" key="1">
    <citation type="journal article" date="2014" name="Genome Announc.">
        <title>Draft genome sequence of the pathogenic fungus Scedosporium apiospermum.</title>
        <authorList>
            <person name="Vandeputte P."/>
            <person name="Ghamrawi S."/>
            <person name="Rechenmann M."/>
            <person name="Iltis A."/>
            <person name="Giraud S."/>
            <person name="Fleury M."/>
            <person name="Thornton C."/>
            <person name="Delhaes L."/>
            <person name="Meyer W."/>
            <person name="Papon N."/>
            <person name="Bouchara J.P."/>
        </authorList>
    </citation>
    <scope>NUCLEOTIDE SEQUENCE [LARGE SCALE GENOMIC DNA]</scope>
    <source>
        <strain evidence="5 6">IHEM 14462</strain>
    </source>
</reference>
<dbReference type="EMBL" id="JOWA01000095">
    <property type="protein sequence ID" value="KEZ43203.1"/>
    <property type="molecule type" value="Genomic_DNA"/>
</dbReference>
<protein>
    <submittedName>
        <fullName evidence="5">Uncharacterized protein</fullName>
    </submittedName>
</protein>
<dbReference type="Pfam" id="PF00501">
    <property type="entry name" value="AMP-binding"/>
    <property type="match status" value="1"/>
</dbReference>